<evidence type="ECO:0000313" key="7">
    <source>
        <dbReference type="Proteomes" id="UP000252147"/>
    </source>
</evidence>
<evidence type="ECO:0000256" key="2">
    <source>
        <dbReference type="ARBA" id="ARBA00022748"/>
    </source>
</evidence>
<dbReference type="PRINTS" id="PR01410">
    <property type="entry name" value="CCBIOGENESIS"/>
</dbReference>
<evidence type="ECO:0000259" key="5">
    <source>
        <dbReference type="Pfam" id="PF16327"/>
    </source>
</evidence>
<feature type="transmembrane region" description="Helical" evidence="3">
    <location>
        <begin position="297"/>
        <end position="319"/>
    </location>
</feature>
<feature type="transmembrane region" description="Helical" evidence="3">
    <location>
        <begin position="46"/>
        <end position="64"/>
    </location>
</feature>
<evidence type="ECO:0000256" key="1">
    <source>
        <dbReference type="ARBA" id="ARBA00009186"/>
    </source>
</evidence>
<dbReference type="EMBL" id="QOPD01000008">
    <property type="protein sequence ID" value="RCL37631.1"/>
    <property type="molecule type" value="Genomic_DNA"/>
</dbReference>
<feature type="transmembrane region" description="Helical" evidence="3">
    <location>
        <begin position="190"/>
        <end position="210"/>
    </location>
</feature>
<feature type="transmembrane region" description="Helical" evidence="3">
    <location>
        <begin position="364"/>
        <end position="383"/>
    </location>
</feature>
<dbReference type="GO" id="GO:0016829">
    <property type="term" value="F:lyase activity"/>
    <property type="evidence" value="ECO:0007669"/>
    <property type="project" value="UniProtKB-KW"/>
</dbReference>
<organism evidence="6 7">
    <name type="scientific">SAR86 cluster bacterium</name>
    <dbReference type="NCBI Taxonomy" id="2030880"/>
    <lineage>
        <taxon>Bacteria</taxon>
        <taxon>Pseudomonadati</taxon>
        <taxon>Pseudomonadota</taxon>
        <taxon>Gammaproteobacteria</taxon>
        <taxon>SAR86 cluster</taxon>
    </lineage>
</organism>
<dbReference type="Pfam" id="PF01578">
    <property type="entry name" value="Cytochrom_C_asm"/>
    <property type="match status" value="1"/>
</dbReference>
<proteinExistence type="inferred from homology"/>
<feature type="transmembrane region" description="Helical" evidence="3">
    <location>
        <begin position="123"/>
        <end position="144"/>
    </location>
</feature>
<keyword evidence="6" id="KW-0456">Lyase</keyword>
<comment type="caution">
    <text evidence="6">The sequence shown here is derived from an EMBL/GenBank/DDBJ whole genome shotgun (WGS) entry which is preliminary data.</text>
</comment>
<dbReference type="PANTHER" id="PTHR43653:SF1">
    <property type="entry name" value="CYTOCHROME C-TYPE BIOGENESIS PROTEIN CCMF"/>
    <property type="match status" value="1"/>
</dbReference>
<dbReference type="InterPro" id="IPR003567">
    <property type="entry name" value="Cyt_c_biogenesis"/>
</dbReference>
<protein>
    <submittedName>
        <fullName evidence="6">Heme lyase CcmF/NrfE family subunit</fullName>
    </submittedName>
</protein>
<feature type="transmembrane region" description="Helical" evidence="3">
    <location>
        <begin position="389"/>
        <end position="407"/>
    </location>
</feature>
<dbReference type="GO" id="GO:0015232">
    <property type="term" value="F:heme transmembrane transporter activity"/>
    <property type="evidence" value="ECO:0007669"/>
    <property type="project" value="InterPro"/>
</dbReference>
<keyword evidence="3" id="KW-1133">Transmembrane helix</keyword>
<dbReference type="Pfam" id="PF16327">
    <property type="entry name" value="CcmF_C"/>
    <property type="match status" value="1"/>
</dbReference>
<comment type="similarity">
    <text evidence="1">Belongs to the CcmF/CycK/Ccl1/NrfE/CcsA family.</text>
</comment>
<keyword evidence="3" id="KW-0472">Membrane</keyword>
<accession>A0A368BK62</accession>
<feature type="transmembrane region" description="Helical" evidence="3">
    <location>
        <begin position="156"/>
        <end position="178"/>
    </location>
</feature>
<keyword evidence="2" id="KW-0201">Cytochrome c-type biogenesis</keyword>
<feature type="transmembrane region" description="Helical" evidence="3">
    <location>
        <begin position="217"/>
        <end position="238"/>
    </location>
</feature>
<evidence type="ECO:0000259" key="4">
    <source>
        <dbReference type="Pfam" id="PF01578"/>
    </source>
</evidence>
<dbReference type="PANTHER" id="PTHR43653">
    <property type="entry name" value="CYTOCHROME C ASSEMBLY PROTEIN-RELATED"/>
    <property type="match status" value="1"/>
</dbReference>
<feature type="transmembrane region" description="Helical" evidence="3">
    <location>
        <begin position="334"/>
        <end position="352"/>
    </location>
</feature>
<feature type="transmembrane region" description="Helical" evidence="3">
    <location>
        <begin position="535"/>
        <end position="556"/>
    </location>
</feature>
<feature type="transmembrane region" description="Helical" evidence="3">
    <location>
        <begin position="258"/>
        <end position="276"/>
    </location>
</feature>
<feature type="transmembrane region" description="Helical" evidence="3">
    <location>
        <begin position="419"/>
        <end position="438"/>
    </location>
</feature>
<feature type="domain" description="Cytochrome c assembly protein" evidence="4">
    <location>
        <begin position="39"/>
        <end position="241"/>
    </location>
</feature>
<dbReference type="GO" id="GO:0016020">
    <property type="term" value="C:membrane"/>
    <property type="evidence" value="ECO:0007669"/>
    <property type="project" value="InterPro"/>
</dbReference>
<name>A0A368BK62_9GAMM</name>
<dbReference type="AlphaFoldDB" id="A0A368BK62"/>
<gene>
    <name evidence="6" type="ORF">DBW97_04525</name>
</gene>
<dbReference type="Proteomes" id="UP000252147">
    <property type="component" value="Unassembled WGS sequence"/>
</dbReference>
<evidence type="ECO:0000313" key="6">
    <source>
        <dbReference type="EMBL" id="RCL37631.1"/>
    </source>
</evidence>
<evidence type="ECO:0000256" key="3">
    <source>
        <dbReference type="SAM" id="Phobius"/>
    </source>
</evidence>
<feature type="transmembrane region" description="Helical" evidence="3">
    <location>
        <begin position="71"/>
        <end position="91"/>
    </location>
</feature>
<sequence length="559" mass="62677">MGGGVYLLSKFLTNDFSFLYVAQNSNVLLPTFYKVSAFWSAHEGSFYLMILLLSFASSVGLYISKDHAFTSYVITSQGIIVFTYLLFMIFVSSPFLRLDFAPANGADLNPLLQDPLLAIHPPIIFSGYVFYAVTFCYVIAGLFSGFSKELFQHLKIWAGISWFTLSFGILLGSIWAYYELGWGGYWFWDPVENISLMPWIAGTALTHSLVYSRDKLLLSWMVFLAILTFLLSVFGSFIVRSGILNSVHSFAADPSRGIFLLSIFALFSLISFALFIKNFTKMESAWPKVGSRNYLVVLNNIVLSGILLVVFIGTLYPILTEVIFRQKLSIGPDYFSQLISPLVLVLIALFTYEQFMSLSVKTIFKLSGLLVVSATVLFIVLPANVYLNLIFSFVFLVVLAIKAIYDFQQRGTLIQPHKVLGHFSVALMTLAIIFNHNFSERVDIRISPGDEIKVMNADIQFESIDIVAEQNFDSVKANFVVNENITLTPEKRIYKVGGQITSETAVNSNIVKDYLIVLGDRFEDGSWSAAFSIKYGILIIWLSAGLLLVSMLYGTIRRA</sequence>
<dbReference type="GO" id="GO:0017004">
    <property type="term" value="P:cytochrome complex assembly"/>
    <property type="evidence" value="ECO:0007669"/>
    <property type="project" value="UniProtKB-KW"/>
</dbReference>
<dbReference type="InterPro" id="IPR032523">
    <property type="entry name" value="CcmF_C"/>
</dbReference>
<keyword evidence="3" id="KW-0812">Transmembrane</keyword>
<dbReference type="GO" id="GO:0020037">
    <property type="term" value="F:heme binding"/>
    <property type="evidence" value="ECO:0007669"/>
    <property type="project" value="InterPro"/>
</dbReference>
<reference evidence="6 7" key="1">
    <citation type="journal article" date="2018" name="Microbiome">
        <title>Fine metagenomic profile of the Mediterranean stratified and mixed water columns revealed by assembly and recruitment.</title>
        <authorList>
            <person name="Haro-Moreno J.M."/>
            <person name="Lopez-Perez M."/>
            <person name="De La Torre J.R."/>
            <person name="Picazo A."/>
            <person name="Camacho A."/>
            <person name="Rodriguez-Valera F."/>
        </authorList>
    </citation>
    <scope>NUCLEOTIDE SEQUENCE [LARGE SCALE GENOMIC DNA]</scope>
    <source>
        <strain evidence="6">MED-G83</strain>
    </source>
</reference>
<dbReference type="InterPro" id="IPR002541">
    <property type="entry name" value="Cyt_c_assembly"/>
</dbReference>
<feature type="domain" description="Cytochrome c-type biogenesis protein CcmF C-terminal" evidence="5">
    <location>
        <begin position="261"/>
        <end position="549"/>
    </location>
</feature>